<feature type="repeat" description="ANK" evidence="2">
    <location>
        <begin position="792"/>
        <end position="824"/>
    </location>
</feature>
<protein>
    <submittedName>
        <fullName evidence="6">NACHT nucleoside triphosphatase</fullName>
    </submittedName>
</protein>
<dbReference type="Proteomes" id="UP001147747">
    <property type="component" value="Unassembled WGS sequence"/>
</dbReference>
<evidence type="ECO:0000259" key="3">
    <source>
        <dbReference type="Pfam" id="PF17111"/>
    </source>
</evidence>
<evidence type="ECO:0000313" key="7">
    <source>
        <dbReference type="Proteomes" id="UP001147747"/>
    </source>
</evidence>
<dbReference type="PANTHER" id="PTHR10039">
    <property type="entry name" value="AMELOGENIN"/>
    <property type="match status" value="1"/>
</dbReference>
<gene>
    <name evidence="6" type="ORF">N7509_004390</name>
</gene>
<feature type="repeat" description="ANK" evidence="2">
    <location>
        <begin position="695"/>
        <end position="724"/>
    </location>
</feature>
<dbReference type="InterPro" id="IPR036770">
    <property type="entry name" value="Ankyrin_rpt-contain_sf"/>
</dbReference>
<dbReference type="SMART" id="SM00248">
    <property type="entry name" value="ANK"/>
    <property type="match status" value="9"/>
</dbReference>
<evidence type="ECO:0000256" key="2">
    <source>
        <dbReference type="PROSITE-ProRule" id="PRU00023"/>
    </source>
</evidence>
<accession>A0A9X0BCD7</accession>
<dbReference type="PROSITE" id="PS50297">
    <property type="entry name" value="ANK_REP_REGION"/>
    <property type="match status" value="5"/>
</dbReference>
<evidence type="ECO:0000259" key="4">
    <source>
        <dbReference type="Pfam" id="PF22939"/>
    </source>
</evidence>
<feature type="domain" description="GPI inositol-deacylase winged helix" evidence="4">
    <location>
        <begin position="481"/>
        <end position="568"/>
    </location>
</feature>
<dbReference type="InterPro" id="IPR056884">
    <property type="entry name" value="NPHP3-like_N"/>
</dbReference>
<feature type="domain" description="Nephrocystin 3-like N-terminal" evidence="5">
    <location>
        <begin position="205"/>
        <end position="370"/>
    </location>
</feature>
<evidence type="ECO:0000259" key="5">
    <source>
        <dbReference type="Pfam" id="PF24883"/>
    </source>
</evidence>
<name>A0A9X0BCD7_9EURO</name>
<dbReference type="PANTHER" id="PTHR10039:SF16">
    <property type="entry name" value="GPI INOSITOL-DEACYLASE"/>
    <property type="match status" value="1"/>
</dbReference>
<keyword evidence="2" id="KW-0040">ANK repeat</keyword>
<feature type="repeat" description="ANK" evidence="2">
    <location>
        <begin position="759"/>
        <end position="791"/>
    </location>
</feature>
<dbReference type="Pfam" id="PF12796">
    <property type="entry name" value="Ank_2"/>
    <property type="match status" value="2"/>
</dbReference>
<reference evidence="6" key="1">
    <citation type="submission" date="2022-12" db="EMBL/GenBank/DDBJ databases">
        <authorList>
            <person name="Petersen C."/>
        </authorList>
    </citation>
    <scope>NUCLEOTIDE SEQUENCE</scope>
    <source>
        <strain evidence="6">IBT 29677</strain>
    </source>
</reference>
<feature type="repeat" description="ANK" evidence="2">
    <location>
        <begin position="825"/>
        <end position="857"/>
    </location>
</feature>
<feature type="domain" description="Azaphilone pigments biosynthesis cluster protein L N-terminal" evidence="3">
    <location>
        <begin position="21"/>
        <end position="127"/>
    </location>
</feature>
<comment type="caution">
    <text evidence="6">The sequence shown here is derived from an EMBL/GenBank/DDBJ whole genome shotgun (WGS) entry which is preliminary data.</text>
</comment>
<dbReference type="PROSITE" id="PS50088">
    <property type="entry name" value="ANK_REPEAT"/>
    <property type="match status" value="7"/>
</dbReference>
<dbReference type="OrthoDB" id="4772757at2759"/>
<dbReference type="EMBL" id="JAPZBU010000005">
    <property type="protein sequence ID" value="KAJ5404519.1"/>
    <property type="molecule type" value="Genomic_DNA"/>
</dbReference>
<dbReference type="InterPro" id="IPR031348">
    <property type="entry name" value="PigL_N"/>
</dbReference>
<dbReference type="Gene3D" id="1.25.40.20">
    <property type="entry name" value="Ankyrin repeat-containing domain"/>
    <property type="match status" value="1"/>
</dbReference>
<keyword evidence="7" id="KW-1185">Reference proteome</keyword>
<dbReference type="Pfam" id="PF17111">
    <property type="entry name" value="PigL_N"/>
    <property type="match status" value="1"/>
</dbReference>
<dbReference type="InterPro" id="IPR027417">
    <property type="entry name" value="P-loop_NTPase"/>
</dbReference>
<dbReference type="Gene3D" id="3.40.50.300">
    <property type="entry name" value="P-loop containing nucleotide triphosphate hydrolases"/>
    <property type="match status" value="1"/>
</dbReference>
<dbReference type="Pfam" id="PF24883">
    <property type="entry name" value="NPHP3_N"/>
    <property type="match status" value="1"/>
</dbReference>
<dbReference type="GeneID" id="81368007"/>
<proteinExistence type="predicted"/>
<keyword evidence="1" id="KW-0677">Repeat</keyword>
<evidence type="ECO:0000313" key="6">
    <source>
        <dbReference type="EMBL" id="KAJ5404519.1"/>
    </source>
</evidence>
<evidence type="ECO:0000256" key="1">
    <source>
        <dbReference type="ARBA" id="ARBA00022737"/>
    </source>
</evidence>
<dbReference type="InterPro" id="IPR002110">
    <property type="entry name" value="Ankyrin_rpt"/>
</dbReference>
<feature type="repeat" description="ANK" evidence="2">
    <location>
        <begin position="725"/>
        <end position="757"/>
    </location>
</feature>
<organism evidence="6 7">
    <name type="scientific">Penicillium cosmopolitanum</name>
    <dbReference type="NCBI Taxonomy" id="1131564"/>
    <lineage>
        <taxon>Eukaryota</taxon>
        <taxon>Fungi</taxon>
        <taxon>Dikarya</taxon>
        <taxon>Ascomycota</taxon>
        <taxon>Pezizomycotina</taxon>
        <taxon>Eurotiomycetes</taxon>
        <taxon>Eurotiomycetidae</taxon>
        <taxon>Eurotiales</taxon>
        <taxon>Aspergillaceae</taxon>
        <taxon>Penicillium</taxon>
    </lineage>
</organism>
<dbReference type="AlphaFoldDB" id="A0A9X0BCD7"/>
<feature type="repeat" description="ANK" evidence="2">
    <location>
        <begin position="861"/>
        <end position="890"/>
    </location>
</feature>
<feature type="repeat" description="ANK" evidence="2">
    <location>
        <begin position="891"/>
        <end position="923"/>
    </location>
</feature>
<dbReference type="RefSeq" id="XP_056491761.1">
    <property type="nucleotide sequence ID" value="XM_056629027.1"/>
</dbReference>
<dbReference type="InterPro" id="IPR054471">
    <property type="entry name" value="GPIID_WHD"/>
</dbReference>
<reference evidence="6" key="2">
    <citation type="journal article" date="2023" name="IMA Fungus">
        <title>Comparative genomic study of the Penicillium genus elucidates a diverse pangenome and 15 lateral gene transfer events.</title>
        <authorList>
            <person name="Petersen C."/>
            <person name="Sorensen T."/>
            <person name="Nielsen M.R."/>
            <person name="Sondergaard T.E."/>
            <person name="Sorensen J.L."/>
            <person name="Fitzpatrick D.A."/>
            <person name="Frisvad J.C."/>
            <person name="Nielsen K.L."/>
        </authorList>
    </citation>
    <scope>NUCLEOTIDE SEQUENCE</scope>
    <source>
        <strain evidence="6">IBT 29677</strain>
    </source>
</reference>
<sequence length="1016" mass="112469">MAHRPPNHLFARYHELVVIMADPLSIASGVAGLLSLGIQVTQSLVNFYTTYKDRDTDVTRITHSIDNLQALFRALAVAIEERRTQPDTQDLLLEVEKAVQKCEEVITDLQGECDRFYKDAVAGFKDRVKTAGRRAAYPFRKGTLSQLEEDVGVLYNMIQYDIADIKSIFERTNASHVSFTIRSWLMAPDASLNHNPNCAKCHPSTGLWFVNGHQFQNWLKESNSFLWLNSFAGCGKSVLCSTTIQYSFQHMRQKGGAVGIAFFYFSFSDDQKQDDNGMLRTLLQQLSAQLVPDGDRDLKQLYELYYSGSPSVNVLLDSLHRLLRRFSDVYILTDALDESPRYSKREGVLKTIEAIRGWSIPSLHLLVTSRNELDIRESLNPLLDQNVSLRSSEVDGDIESFVSYQLKIEQKLQKWKARHTDIKEKLTAGAQGVFRYVECQFNAFGRVRNRNQLDECLRTLPRDLDETYGRILCSIDAEYIEDVRRVLTLLCFSARPLTVNELVDAHAVDINEPPQLDRDGRSYDKDDLIDICLGLVEVVVAEQDSDDEEPTFIASIAHFSVQEYLQSERILQQGSRSFAMASALANKEIAQICLVYLLEPGLSAGIFDVTKTRNFPFAHFAAVHWFDHYTNSMEGQDAVEPLVLTLLTENKAAFPLYYGALLGLESIILSFLPPGTNDTKKASDTVNTQGGFLGNALEAASSNGHEQVVLILLDQGANINAQGGYYHSALQAASANGHERVVEILLDHGAHINDPEGYSYGNALEAASFNGNEKVVQLLLDQGANINAQGGDYGNALQAASANGNEKVVQILLDQGAYINSQGGQFGNALQAASRNGNEKLVQIMLDQGANVNADGGIYGTALQAASVNGNEKVVQILLDQGANINGQGGVHGNALEAALVNDHEVLVEMLLERGVDLDTKDSVFGFSALSRAVRNGYSVINKPSLWINKIGLDVQDNCGRGPLFYAAWRGSATFLSAFLAADDIDPDRKDRYGLTPLSVADDHDIFRRMNYDLLD</sequence>
<dbReference type="Pfam" id="PF22939">
    <property type="entry name" value="WHD_GPIID"/>
    <property type="match status" value="1"/>
</dbReference>
<dbReference type="SUPFAM" id="SSF48403">
    <property type="entry name" value="Ankyrin repeat"/>
    <property type="match status" value="1"/>
</dbReference>